<evidence type="ECO:0000313" key="1">
    <source>
        <dbReference type="EMBL" id="GBL82793.1"/>
    </source>
</evidence>
<reference evidence="1 2" key="1">
    <citation type="journal article" date="2019" name="Sci. Rep.">
        <title>Orb-weaving spider Araneus ventricosus genome elucidates the spidroin gene catalogue.</title>
        <authorList>
            <person name="Kono N."/>
            <person name="Nakamura H."/>
            <person name="Ohtoshi R."/>
            <person name="Moran D.A.P."/>
            <person name="Shinohara A."/>
            <person name="Yoshida Y."/>
            <person name="Fujiwara M."/>
            <person name="Mori M."/>
            <person name="Tomita M."/>
            <person name="Arakawa K."/>
        </authorList>
    </citation>
    <scope>NUCLEOTIDE SEQUENCE [LARGE SCALE GENOMIC DNA]</scope>
</reference>
<evidence type="ECO:0000313" key="2">
    <source>
        <dbReference type="Proteomes" id="UP000499080"/>
    </source>
</evidence>
<name>A0A4Y2ASE7_ARAVE</name>
<organism evidence="1 2">
    <name type="scientific">Araneus ventricosus</name>
    <name type="common">Orbweaver spider</name>
    <name type="synonym">Epeira ventricosa</name>
    <dbReference type="NCBI Taxonomy" id="182803"/>
    <lineage>
        <taxon>Eukaryota</taxon>
        <taxon>Metazoa</taxon>
        <taxon>Ecdysozoa</taxon>
        <taxon>Arthropoda</taxon>
        <taxon>Chelicerata</taxon>
        <taxon>Arachnida</taxon>
        <taxon>Araneae</taxon>
        <taxon>Araneomorphae</taxon>
        <taxon>Entelegynae</taxon>
        <taxon>Araneoidea</taxon>
        <taxon>Araneidae</taxon>
        <taxon>Araneus</taxon>
    </lineage>
</organism>
<dbReference type="EMBL" id="BGPR01000030">
    <property type="protein sequence ID" value="GBL82793.1"/>
    <property type="molecule type" value="Genomic_DNA"/>
</dbReference>
<keyword evidence="2" id="KW-1185">Reference proteome</keyword>
<sequence length="96" mass="11186">MYTNLEIDFLPTSNLSAALKFSTVVGFRRQYNIMQKNLQSIPAWLNISERNFRRLVESMPRPVAELLLAKGGPIIRRYPMTFDTSVYFQLRAQKES</sequence>
<dbReference type="Proteomes" id="UP000499080">
    <property type="component" value="Unassembled WGS sequence"/>
</dbReference>
<dbReference type="AlphaFoldDB" id="A0A4Y2ASE7"/>
<accession>A0A4Y2ASE7</accession>
<gene>
    <name evidence="1" type="ORF">AVEN_106328_1</name>
</gene>
<protein>
    <submittedName>
        <fullName evidence="1">Uncharacterized protein</fullName>
    </submittedName>
</protein>
<proteinExistence type="predicted"/>
<comment type="caution">
    <text evidence="1">The sequence shown here is derived from an EMBL/GenBank/DDBJ whole genome shotgun (WGS) entry which is preliminary data.</text>
</comment>